<proteinExistence type="predicted"/>
<dbReference type="RefSeq" id="WP_324179898.1">
    <property type="nucleotide sequence ID" value="NZ_BAABAW010000007.1"/>
</dbReference>
<keyword evidence="2" id="KW-0482">Metalloprotease</keyword>
<protein>
    <submittedName>
        <fullName evidence="2">M57 family metalloprotease</fullName>
    </submittedName>
</protein>
<reference evidence="2 3" key="1">
    <citation type="journal article" date="2013" name="Int. J. Syst. Evol. Microbiol.">
        <title>Aquimarina gracilis sp. nov., isolated from the gut microflora of a mussel, Mytilus coruscus, and emended description of Aquimarina spongiae.</title>
        <authorList>
            <person name="Park S.C."/>
            <person name="Choe H.N."/>
            <person name="Baik K.S."/>
            <person name="Seong C.N."/>
        </authorList>
    </citation>
    <scope>NUCLEOTIDE SEQUENCE [LARGE SCALE GENOMIC DNA]</scope>
    <source>
        <strain evidence="2 3">PSC32</strain>
    </source>
</reference>
<keyword evidence="2" id="KW-0645">Protease</keyword>
<dbReference type="Gene3D" id="3.40.390.10">
    <property type="entry name" value="Collagenase (Catalytic Domain)"/>
    <property type="match status" value="1"/>
</dbReference>
<feature type="signal peptide" evidence="1">
    <location>
        <begin position="1"/>
        <end position="19"/>
    </location>
</feature>
<evidence type="ECO:0000313" key="3">
    <source>
        <dbReference type="Proteomes" id="UP001327027"/>
    </source>
</evidence>
<keyword evidence="1" id="KW-0732">Signal</keyword>
<name>A0ABU5ZUY4_9FLAO</name>
<dbReference type="Pfam" id="PF12388">
    <property type="entry name" value="Peptidase_M57"/>
    <property type="match status" value="1"/>
</dbReference>
<dbReference type="Proteomes" id="UP001327027">
    <property type="component" value="Unassembled WGS sequence"/>
</dbReference>
<feature type="chain" id="PRO_5045490566" evidence="1">
    <location>
        <begin position="20"/>
        <end position="277"/>
    </location>
</feature>
<dbReference type="EMBL" id="JAYKLX010000004">
    <property type="protein sequence ID" value="MEB3345870.1"/>
    <property type="molecule type" value="Genomic_DNA"/>
</dbReference>
<sequence length="277" mass="31544">MILHKFKLNLFLITILLFASCQNESLQDDLDSVEQTLTKDARATMDFLIDQGYSSNDLIPNFQNKTFIYAGDMEFSFDLIKNLKKNRIIEESSVEKNQWYFVGNGVYYENSRNITYYIERNFPRSLEYEFSWAAYHWSRISPNINIRRTYTRSQADILVGTWYSTSDGAWARAALPSGNGNVGSWLNINTAKDHEGASSESTMALLIHELGHNLGYLHSDQTEGGLIPGTRGPAYHAANNCGSVMKSSVYVCNWRISSTPGWSSDDRIAIDWAYDLY</sequence>
<dbReference type="InterPro" id="IPR024653">
    <property type="entry name" value="Peptidase_M10/M27/M57"/>
</dbReference>
<dbReference type="GO" id="GO:0008237">
    <property type="term" value="F:metallopeptidase activity"/>
    <property type="evidence" value="ECO:0007669"/>
    <property type="project" value="UniProtKB-KW"/>
</dbReference>
<evidence type="ECO:0000313" key="2">
    <source>
        <dbReference type="EMBL" id="MEB3345870.1"/>
    </source>
</evidence>
<accession>A0ABU5ZUY4</accession>
<dbReference type="InterPro" id="IPR024079">
    <property type="entry name" value="MetalloPept_cat_dom_sf"/>
</dbReference>
<comment type="caution">
    <text evidence="2">The sequence shown here is derived from an EMBL/GenBank/DDBJ whole genome shotgun (WGS) entry which is preliminary data.</text>
</comment>
<dbReference type="SUPFAM" id="SSF55486">
    <property type="entry name" value="Metalloproteases ('zincins'), catalytic domain"/>
    <property type="match status" value="1"/>
</dbReference>
<gene>
    <name evidence="2" type="ORF">U6A24_10375</name>
</gene>
<organism evidence="2 3">
    <name type="scientific">Aquimarina gracilis</name>
    <dbReference type="NCBI Taxonomy" id="874422"/>
    <lineage>
        <taxon>Bacteria</taxon>
        <taxon>Pseudomonadati</taxon>
        <taxon>Bacteroidota</taxon>
        <taxon>Flavobacteriia</taxon>
        <taxon>Flavobacteriales</taxon>
        <taxon>Flavobacteriaceae</taxon>
        <taxon>Aquimarina</taxon>
    </lineage>
</organism>
<keyword evidence="3" id="KW-1185">Reference proteome</keyword>
<dbReference type="PROSITE" id="PS51257">
    <property type="entry name" value="PROKAR_LIPOPROTEIN"/>
    <property type="match status" value="1"/>
</dbReference>
<keyword evidence="2" id="KW-0378">Hydrolase</keyword>
<evidence type="ECO:0000256" key="1">
    <source>
        <dbReference type="SAM" id="SignalP"/>
    </source>
</evidence>